<reference evidence="3" key="1">
    <citation type="journal article" date="2018" name="Proc. Natl. Acad. Sci. U.S.A.">
        <title>Linking secondary metabolites to gene clusters through genome sequencing of six diverse Aspergillus species.</title>
        <authorList>
            <person name="Kaerboelling I."/>
            <person name="Vesth T.C."/>
            <person name="Frisvad J.C."/>
            <person name="Nybo J.L."/>
            <person name="Theobald S."/>
            <person name="Kuo A."/>
            <person name="Bowyer P."/>
            <person name="Matsuda Y."/>
            <person name="Mondo S."/>
            <person name="Lyhne E.K."/>
            <person name="Kogle M.E."/>
            <person name="Clum A."/>
            <person name="Lipzen A."/>
            <person name="Salamov A."/>
            <person name="Ngan C.Y."/>
            <person name="Daum C."/>
            <person name="Chiniquy J."/>
            <person name="Barry K."/>
            <person name="LaButti K."/>
            <person name="Haridas S."/>
            <person name="Simmons B.A."/>
            <person name="Magnuson J.K."/>
            <person name="Mortensen U.H."/>
            <person name="Larsen T.O."/>
            <person name="Grigoriev I.V."/>
            <person name="Baker S.E."/>
            <person name="Andersen M.R."/>
        </authorList>
    </citation>
    <scope>NUCLEOTIDE SEQUENCE [LARGE SCALE GENOMIC DNA]</scope>
    <source>
        <strain evidence="3">IBT 16806</strain>
    </source>
</reference>
<dbReference type="EMBL" id="MSZS01000008">
    <property type="protein sequence ID" value="PKX89993.1"/>
    <property type="molecule type" value="Genomic_DNA"/>
</dbReference>
<feature type="chain" id="PRO_5014116837" evidence="1">
    <location>
        <begin position="20"/>
        <end position="85"/>
    </location>
</feature>
<feature type="signal peptide" evidence="1">
    <location>
        <begin position="1"/>
        <end position="19"/>
    </location>
</feature>
<proteinExistence type="predicted"/>
<evidence type="ECO:0000256" key="1">
    <source>
        <dbReference type="SAM" id="SignalP"/>
    </source>
</evidence>
<protein>
    <submittedName>
        <fullName evidence="2">Uncharacterized protein</fullName>
    </submittedName>
</protein>
<evidence type="ECO:0000313" key="3">
    <source>
        <dbReference type="Proteomes" id="UP000234474"/>
    </source>
</evidence>
<sequence length="85" mass="9131">MSILMFSQALAGALFLAFADVIFSAGPKSLILKDAPNVDSQAIIAAGATGLRDVVQTQDWPGCSELTRKVSTKCSTWPLRLEQFD</sequence>
<accession>A0A2I1BX84</accession>
<dbReference type="Proteomes" id="UP000234474">
    <property type="component" value="Unassembled WGS sequence"/>
</dbReference>
<dbReference type="VEuPathDB" id="FungiDB:P174DRAFT_288124"/>
<organism evidence="2 3">
    <name type="scientific">Aspergillus novofumigatus (strain IBT 16806)</name>
    <dbReference type="NCBI Taxonomy" id="1392255"/>
    <lineage>
        <taxon>Eukaryota</taxon>
        <taxon>Fungi</taxon>
        <taxon>Dikarya</taxon>
        <taxon>Ascomycota</taxon>
        <taxon>Pezizomycotina</taxon>
        <taxon>Eurotiomycetes</taxon>
        <taxon>Eurotiomycetidae</taxon>
        <taxon>Eurotiales</taxon>
        <taxon>Aspergillaceae</taxon>
        <taxon>Aspergillus</taxon>
        <taxon>Aspergillus subgen. Fumigati</taxon>
    </lineage>
</organism>
<dbReference type="AlphaFoldDB" id="A0A2I1BX84"/>
<comment type="caution">
    <text evidence="2">The sequence shown here is derived from an EMBL/GenBank/DDBJ whole genome shotgun (WGS) entry which is preliminary data.</text>
</comment>
<gene>
    <name evidence="2" type="ORF">P174DRAFT_288124</name>
</gene>
<dbReference type="GeneID" id="36528905"/>
<keyword evidence="3" id="KW-1185">Reference proteome</keyword>
<dbReference type="OrthoDB" id="4369475at2759"/>
<evidence type="ECO:0000313" key="2">
    <source>
        <dbReference type="EMBL" id="PKX89993.1"/>
    </source>
</evidence>
<keyword evidence="1" id="KW-0732">Signal</keyword>
<name>A0A2I1BX84_ASPN1</name>
<dbReference type="RefSeq" id="XP_024678588.1">
    <property type="nucleotide sequence ID" value="XM_024821579.1"/>
</dbReference>